<proteinExistence type="inferred from homology"/>
<dbReference type="PANTHER" id="PTHR46696">
    <property type="entry name" value="P450, PUTATIVE (EUROFUNG)-RELATED"/>
    <property type="match status" value="1"/>
</dbReference>
<feature type="transmembrane region" description="Helical" evidence="3">
    <location>
        <begin position="89"/>
        <end position="116"/>
    </location>
</feature>
<name>A0ABN3VJR1_9PSEU</name>
<keyword evidence="2" id="KW-0503">Monooxygenase</keyword>
<dbReference type="InterPro" id="IPR036396">
    <property type="entry name" value="Cyt_P450_sf"/>
</dbReference>
<keyword evidence="2" id="KW-0349">Heme</keyword>
<dbReference type="InterPro" id="IPR001128">
    <property type="entry name" value="Cyt_P450"/>
</dbReference>
<organism evidence="4 5">
    <name type="scientific">Saccharopolyspora taberi</name>
    <dbReference type="NCBI Taxonomy" id="60895"/>
    <lineage>
        <taxon>Bacteria</taxon>
        <taxon>Bacillati</taxon>
        <taxon>Actinomycetota</taxon>
        <taxon>Actinomycetes</taxon>
        <taxon>Pseudonocardiales</taxon>
        <taxon>Pseudonocardiaceae</taxon>
        <taxon>Saccharopolyspora</taxon>
    </lineage>
</organism>
<dbReference type="SUPFAM" id="SSF48264">
    <property type="entry name" value="Cytochrome P450"/>
    <property type="match status" value="1"/>
</dbReference>
<protein>
    <recommendedName>
        <fullName evidence="6">Cytochrome P450</fullName>
    </recommendedName>
</protein>
<comment type="similarity">
    <text evidence="1 2">Belongs to the cytochrome P450 family.</text>
</comment>
<dbReference type="PANTHER" id="PTHR46696:SF1">
    <property type="entry name" value="CYTOCHROME P450 YJIB-RELATED"/>
    <property type="match status" value="1"/>
</dbReference>
<evidence type="ECO:0000313" key="5">
    <source>
        <dbReference type="Proteomes" id="UP001500979"/>
    </source>
</evidence>
<keyword evidence="3" id="KW-0812">Transmembrane</keyword>
<evidence type="ECO:0008006" key="6">
    <source>
        <dbReference type="Google" id="ProtNLM"/>
    </source>
</evidence>
<evidence type="ECO:0000256" key="2">
    <source>
        <dbReference type="RuleBase" id="RU000461"/>
    </source>
</evidence>
<evidence type="ECO:0000256" key="1">
    <source>
        <dbReference type="ARBA" id="ARBA00010617"/>
    </source>
</evidence>
<evidence type="ECO:0000313" key="4">
    <source>
        <dbReference type="EMBL" id="GAA2808624.1"/>
    </source>
</evidence>
<keyword evidence="2" id="KW-0479">Metal-binding</keyword>
<dbReference type="PROSITE" id="PS00086">
    <property type="entry name" value="CYTOCHROME_P450"/>
    <property type="match status" value="1"/>
</dbReference>
<evidence type="ECO:0000256" key="3">
    <source>
        <dbReference type="SAM" id="Phobius"/>
    </source>
</evidence>
<keyword evidence="2" id="KW-0408">Iron</keyword>
<accession>A0ABN3VJR1</accession>
<dbReference type="Gene3D" id="1.10.630.10">
    <property type="entry name" value="Cytochrome P450"/>
    <property type="match status" value="1"/>
</dbReference>
<reference evidence="4 5" key="1">
    <citation type="journal article" date="2019" name="Int. J. Syst. Evol. Microbiol.">
        <title>The Global Catalogue of Microorganisms (GCM) 10K type strain sequencing project: providing services to taxonomists for standard genome sequencing and annotation.</title>
        <authorList>
            <consortium name="The Broad Institute Genomics Platform"/>
            <consortium name="The Broad Institute Genome Sequencing Center for Infectious Disease"/>
            <person name="Wu L."/>
            <person name="Ma J."/>
        </authorList>
    </citation>
    <scope>NUCLEOTIDE SEQUENCE [LARGE SCALE GENOMIC DNA]</scope>
    <source>
        <strain evidence="4 5">JCM 9383</strain>
    </source>
</reference>
<dbReference type="InterPro" id="IPR017972">
    <property type="entry name" value="Cyt_P450_CS"/>
</dbReference>
<dbReference type="RefSeq" id="WP_344683630.1">
    <property type="nucleotide sequence ID" value="NZ_BAAAUX010000020.1"/>
</dbReference>
<dbReference type="PRINTS" id="PR00359">
    <property type="entry name" value="BP450"/>
</dbReference>
<keyword evidence="3" id="KW-0472">Membrane</keyword>
<comment type="caution">
    <text evidence="4">The sequence shown here is derived from an EMBL/GenBank/DDBJ whole genome shotgun (WGS) entry which is preliminary data.</text>
</comment>
<keyword evidence="5" id="KW-1185">Reference proteome</keyword>
<dbReference type="EMBL" id="BAAAUX010000020">
    <property type="protein sequence ID" value="GAA2808624.1"/>
    <property type="molecule type" value="Genomic_DNA"/>
</dbReference>
<sequence>MDLHHRYAEPYSMLLLCDLLGLPGEDWRQWASSVDMGFVTSPVPYEGALAAWNKDHEYVLGLLRSGRTTGLLGRFSELRTTHGLTEEQLATMVAGLFAGGAVSTTAFLLHAILLLLQRPELVGELRERPSRMGQAVEELLRWTLSIGDGLPRIATEDVRLGDVLISQGDLVLLLVEGANHDPSVFPDPERIDLGREPNPHLAFGHGRHFCPASGLARAHAEVALSALLERLPGVRLAVPSETLVWRSWFIKRVPERLPVIW</sequence>
<keyword evidence="3" id="KW-1133">Transmembrane helix</keyword>
<dbReference type="Pfam" id="PF00067">
    <property type="entry name" value="p450"/>
    <property type="match status" value="1"/>
</dbReference>
<keyword evidence="2" id="KW-0560">Oxidoreductase</keyword>
<dbReference type="Proteomes" id="UP001500979">
    <property type="component" value="Unassembled WGS sequence"/>
</dbReference>
<gene>
    <name evidence="4" type="ORF">GCM10010470_49840</name>
</gene>
<dbReference type="InterPro" id="IPR002397">
    <property type="entry name" value="Cyt_P450_B"/>
</dbReference>